<name>A0A6A4TQ59_SCOMX</name>
<keyword evidence="2" id="KW-0732">Signal</keyword>
<dbReference type="Pfam" id="PF24510">
    <property type="entry name" value="TXNDC16_3rd"/>
    <property type="match status" value="1"/>
</dbReference>
<dbReference type="AlphaFoldDB" id="A0A6A4TQ59"/>
<gene>
    <name evidence="5" type="ORF">F2P81_002239</name>
</gene>
<dbReference type="PANTHER" id="PTHR22699:SF1">
    <property type="entry name" value="THIOREDOXIN DOMAIN-CONTAINING PROTEIN 16"/>
    <property type="match status" value="1"/>
</dbReference>
<dbReference type="InterPro" id="IPR040090">
    <property type="entry name" value="TXNDC16"/>
</dbReference>
<organism evidence="5 6">
    <name type="scientific">Scophthalmus maximus</name>
    <name type="common">Turbot</name>
    <name type="synonym">Psetta maxima</name>
    <dbReference type="NCBI Taxonomy" id="52904"/>
    <lineage>
        <taxon>Eukaryota</taxon>
        <taxon>Metazoa</taxon>
        <taxon>Chordata</taxon>
        <taxon>Craniata</taxon>
        <taxon>Vertebrata</taxon>
        <taxon>Euteleostomi</taxon>
        <taxon>Actinopterygii</taxon>
        <taxon>Neopterygii</taxon>
        <taxon>Teleostei</taxon>
        <taxon>Neoteleostei</taxon>
        <taxon>Acanthomorphata</taxon>
        <taxon>Carangaria</taxon>
        <taxon>Pleuronectiformes</taxon>
        <taxon>Pleuronectoidei</taxon>
        <taxon>Scophthalmidae</taxon>
        <taxon>Scophthalmus</taxon>
    </lineage>
</organism>
<feature type="domain" description="TXNDC16 third thioredoxin-like" evidence="4">
    <location>
        <begin position="211"/>
        <end position="303"/>
    </location>
</feature>
<accession>A0A6A4TQ59</accession>
<dbReference type="InterPro" id="IPR057645">
    <property type="entry name" value="TXNDC16_3rd"/>
</dbReference>
<sequence length="682" mass="76495">MWMCIAAFLLWTESVGCTEKANTSELIEYTAVDFYEKLHSGKMMFTYFKNKAQHVIFDLRGGKEFLGFDLDTVFDVNSIVSEVLFTILREEVKYVHTDADLLAMEKAARGHKDIVLGYVSSLGTQEHRSMMETAYVYGSKYQFILITGGPVLKHLGGNESSHSSQVWFLHCRVQSGFMTSVTSERCPLTLMRKPLSILSLHSFLQLMEAPLVSEVYNDPSVVPPPQFPYQQTPQVFLFSRPATKHLDLDTATTLAWRLRGIALLLLVHRQSPAVKTPDEYNAAYRLPEKSLEMKYMTLHNLDEVLELFTIHEKSGEEEVEDEEEDEGLEDDDSDFGTLDDDIVVSVYKNRGSFLDMDSITQPTSDNIHTTLAQSNLTVALFYLKWNAVSMAFLSSFIEVAERLTGVPVFTEAAKSLRGEVLTGVLTDGLAEKWAIEHTVDLPAVLAFPPWRTHSHPSKLPAFSSAEELLTHINTALIHPMPELTVENLPSFLSLGKALLLLFVGEEEDEIGRRQNQALVEEMRRVVELGEGRMERYVACWIHLGHTPAGMSVLGSYLGTMPPLPALVLTHLPSGGEIYQYPPNTPIVTPFVLQWLQRIEDGTESTAGILGEDSWPSAVEFYDFLKVMDTQERSSPQQQAPDLEEEDVDMEEENLENDLLVEDAADSSNASPADDTLTDHSEL</sequence>
<feature type="compositionally biased region" description="Low complexity" evidence="1">
    <location>
        <begin position="665"/>
        <end position="674"/>
    </location>
</feature>
<evidence type="ECO:0000313" key="5">
    <source>
        <dbReference type="EMBL" id="KAF0045710.1"/>
    </source>
</evidence>
<feature type="chain" id="PRO_5025329954" description="Thioredoxin domain-containing protein 16" evidence="2">
    <location>
        <begin position="18"/>
        <end position="682"/>
    </location>
</feature>
<proteinExistence type="predicted"/>
<evidence type="ECO:0000259" key="4">
    <source>
        <dbReference type="Pfam" id="PF24510"/>
    </source>
</evidence>
<evidence type="ECO:0000256" key="2">
    <source>
        <dbReference type="SAM" id="SignalP"/>
    </source>
</evidence>
<evidence type="ECO:0000256" key="1">
    <source>
        <dbReference type="SAM" id="MobiDB-lite"/>
    </source>
</evidence>
<feature type="compositionally biased region" description="Acidic residues" evidence="1">
    <location>
        <begin position="641"/>
        <end position="664"/>
    </location>
</feature>
<dbReference type="InterPro" id="IPR057642">
    <property type="entry name" value="TXNDC16_2nd"/>
</dbReference>
<protein>
    <recommendedName>
        <fullName evidence="7">Thioredoxin domain-containing protein 16</fullName>
    </recommendedName>
</protein>
<feature type="signal peptide" evidence="2">
    <location>
        <begin position="1"/>
        <end position="17"/>
    </location>
</feature>
<evidence type="ECO:0000313" key="6">
    <source>
        <dbReference type="Proteomes" id="UP000438429"/>
    </source>
</evidence>
<dbReference type="Pfam" id="PF24509">
    <property type="entry name" value="TXNDC16_2nd"/>
    <property type="match status" value="1"/>
</dbReference>
<dbReference type="Pfam" id="PF13848">
    <property type="entry name" value="Thioredoxin_6"/>
    <property type="match status" value="1"/>
</dbReference>
<evidence type="ECO:0008006" key="7">
    <source>
        <dbReference type="Google" id="ProtNLM"/>
    </source>
</evidence>
<evidence type="ECO:0000259" key="3">
    <source>
        <dbReference type="Pfam" id="PF24509"/>
    </source>
</evidence>
<feature type="region of interest" description="Disordered" evidence="1">
    <location>
        <begin position="630"/>
        <end position="682"/>
    </location>
</feature>
<feature type="domain" description="TXNDC16 second thioredoxin-like" evidence="3">
    <location>
        <begin position="85"/>
        <end position="210"/>
    </location>
</feature>
<dbReference type="PANTHER" id="PTHR22699">
    <property type="entry name" value="THIOREDOXIN DOMAIN-CONTAINING PROTEIN 16"/>
    <property type="match status" value="1"/>
</dbReference>
<reference evidence="5 6" key="1">
    <citation type="submission" date="2019-06" db="EMBL/GenBank/DDBJ databases">
        <title>Draft genomes of female and male turbot (Scophthalmus maximus).</title>
        <authorList>
            <person name="Xu H."/>
            <person name="Xu X.-W."/>
            <person name="Shao C."/>
            <person name="Chen S."/>
        </authorList>
    </citation>
    <scope>NUCLEOTIDE SEQUENCE [LARGE SCALE GENOMIC DNA]</scope>
    <source>
        <strain evidence="5">Ysfricsl-2016a</strain>
        <tissue evidence="5">Blood</tissue>
    </source>
</reference>
<comment type="caution">
    <text evidence="5">The sequence shown here is derived from an EMBL/GenBank/DDBJ whole genome shotgun (WGS) entry which is preliminary data.</text>
</comment>
<dbReference type="Proteomes" id="UP000438429">
    <property type="component" value="Unassembled WGS sequence"/>
</dbReference>
<dbReference type="EMBL" id="VEVO01000002">
    <property type="protein sequence ID" value="KAF0045710.1"/>
    <property type="molecule type" value="Genomic_DNA"/>
</dbReference>